<dbReference type="OrthoDB" id="197558at2"/>
<protein>
    <submittedName>
        <fullName evidence="2">Uncharacterized protein</fullName>
    </submittedName>
</protein>
<evidence type="ECO:0000256" key="1">
    <source>
        <dbReference type="SAM" id="MobiDB-lite"/>
    </source>
</evidence>
<proteinExistence type="predicted"/>
<feature type="region of interest" description="Disordered" evidence="1">
    <location>
        <begin position="1"/>
        <end position="22"/>
    </location>
</feature>
<evidence type="ECO:0000313" key="2">
    <source>
        <dbReference type="EMBL" id="PNC19026.1"/>
    </source>
</evidence>
<dbReference type="AlphaFoldDB" id="A0A2N8HFJ0"/>
<organism evidence="2 3">
    <name type="scientific">Akkermansia muciniphila</name>
    <dbReference type="NCBI Taxonomy" id="239935"/>
    <lineage>
        <taxon>Bacteria</taxon>
        <taxon>Pseudomonadati</taxon>
        <taxon>Verrucomicrobiota</taxon>
        <taxon>Verrucomicrobiia</taxon>
        <taxon>Verrucomicrobiales</taxon>
        <taxon>Akkermansiaceae</taxon>
        <taxon>Akkermansia</taxon>
    </lineage>
</organism>
<comment type="caution">
    <text evidence="2">The sequence shown here is derived from an EMBL/GenBank/DDBJ whole genome shotgun (WGS) entry which is preliminary data.</text>
</comment>
<dbReference type="EMBL" id="PJKA01000006">
    <property type="protein sequence ID" value="PNC19026.1"/>
    <property type="molecule type" value="Genomic_DNA"/>
</dbReference>
<name>A0A2N8HFJ0_9BACT</name>
<dbReference type="RefSeq" id="WP_102712906.1">
    <property type="nucleotide sequence ID" value="NZ_CABMLK010000003.1"/>
</dbReference>
<reference evidence="2 3" key="1">
    <citation type="journal article" date="2017" name="BMC Genomics">
        <title>Genome sequencing of 39 Akkermansia muciniphila isolates reveals its population structure, genomic and functional diverisity, and global distribution in mammalian gut microbiotas.</title>
        <authorList>
            <person name="Guo X."/>
            <person name="Li S."/>
            <person name="Zhang J."/>
            <person name="Wu F."/>
            <person name="Li X."/>
            <person name="Wu D."/>
            <person name="Zhang M."/>
            <person name="Ou Z."/>
            <person name="Jie Z."/>
            <person name="Yan Q."/>
            <person name="Li P."/>
            <person name="Yi J."/>
            <person name="Peng Y."/>
        </authorList>
    </citation>
    <scope>NUCLEOTIDE SEQUENCE [LARGE SCALE GENOMIC DNA]</scope>
    <source>
        <strain evidence="2 3">GP24</strain>
    </source>
</reference>
<sequence>MDRDLEPKTKEVDGEEWPASDFAYVPDPEKPSTWKLPIFNMHHVGGALAAMTSDYRGNPVEIPEEDRQAVMDRILARKAELEREKR</sequence>
<feature type="compositionally biased region" description="Basic and acidic residues" evidence="1">
    <location>
        <begin position="1"/>
        <end position="12"/>
    </location>
</feature>
<dbReference type="Proteomes" id="UP000236000">
    <property type="component" value="Unassembled WGS sequence"/>
</dbReference>
<evidence type="ECO:0000313" key="3">
    <source>
        <dbReference type="Proteomes" id="UP000236000"/>
    </source>
</evidence>
<gene>
    <name evidence="2" type="ORF">CXU22_04365</name>
</gene>
<accession>A0A2N8HFJ0</accession>